<keyword evidence="6" id="KW-0282">Flagellum</keyword>
<evidence type="ECO:0000256" key="1">
    <source>
        <dbReference type="ARBA" id="ARBA00022475"/>
    </source>
</evidence>
<keyword evidence="5" id="KW-0975">Bacterial flagellum</keyword>
<dbReference type="Proteomes" id="UP000198744">
    <property type="component" value="Unassembled WGS sequence"/>
</dbReference>
<evidence type="ECO:0000256" key="5">
    <source>
        <dbReference type="RuleBase" id="RU362064"/>
    </source>
</evidence>
<evidence type="ECO:0000313" key="6">
    <source>
        <dbReference type="EMBL" id="SEM35339.1"/>
    </source>
</evidence>
<accession>A0A1H7XQS8</accession>
<dbReference type="GO" id="GO:0009425">
    <property type="term" value="C:bacterial-type flagellum basal body"/>
    <property type="evidence" value="ECO:0007669"/>
    <property type="project" value="UniProtKB-SubCell"/>
</dbReference>
<keyword evidence="6" id="KW-0966">Cell projection</keyword>
<reference evidence="6 7" key="1">
    <citation type="submission" date="2016-10" db="EMBL/GenBank/DDBJ databases">
        <authorList>
            <person name="de Groot N.N."/>
        </authorList>
    </citation>
    <scope>NUCLEOTIDE SEQUENCE [LARGE SCALE GENOMIC DNA]</scope>
    <source>
        <strain evidence="6 7">DSM 8423</strain>
    </source>
</reference>
<dbReference type="Pfam" id="PF04347">
    <property type="entry name" value="FliO"/>
    <property type="match status" value="1"/>
</dbReference>
<keyword evidence="2 5" id="KW-0812">Transmembrane</keyword>
<dbReference type="GO" id="GO:0044781">
    <property type="term" value="P:bacterial-type flagellum organization"/>
    <property type="evidence" value="ECO:0007669"/>
    <property type="project" value="UniProtKB-UniRule"/>
</dbReference>
<comment type="similarity">
    <text evidence="5">Belongs to the FliO/MopB family.</text>
</comment>
<comment type="subcellular location">
    <subcellularLocation>
        <location evidence="5">Cell membrane</location>
    </subcellularLocation>
    <subcellularLocation>
        <location evidence="5">Bacterial flagellum basal body</location>
    </subcellularLocation>
</comment>
<gene>
    <name evidence="6" type="ORF">SAMN04489760_11177</name>
</gene>
<name>A0A1H7XQS8_9BACT</name>
<keyword evidence="3 5" id="KW-1133">Transmembrane helix</keyword>
<evidence type="ECO:0000256" key="4">
    <source>
        <dbReference type="ARBA" id="ARBA00023136"/>
    </source>
</evidence>
<keyword evidence="4 5" id="KW-0472">Membrane</keyword>
<dbReference type="GO" id="GO:0005886">
    <property type="term" value="C:plasma membrane"/>
    <property type="evidence" value="ECO:0007669"/>
    <property type="project" value="UniProtKB-SubCell"/>
</dbReference>
<dbReference type="NCBIfam" id="TIGR03500">
    <property type="entry name" value="FliO_TIGR"/>
    <property type="match status" value="1"/>
</dbReference>
<keyword evidence="7" id="KW-1185">Reference proteome</keyword>
<dbReference type="InterPro" id="IPR022781">
    <property type="entry name" value="Flagellar_biosynth_FliO"/>
</dbReference>
<dbReference type="AlphaFoldDB" id="A0A1H7XQS8"/>
<evidence type="ECO:0000256" key="2">
    <source>
        <dbReference type="ARBA" id="ARBA00022692"/>
    </source>
</evidence>
<organism evidence="6 7">
    <name type="scientific">Syntrophus gentianae</name>
    <dbReference type="NCBI Taxonomy" id="43775"/>
    <lineage>
        <taxon>Bacteria</taxon>
        <taxon>Pseudomonadati</taxon>
        <taxon>Thermodesulfobacteriota</taxon>
        <taxon>Syntrophia</taxon>
        <taxon>Syntrophales</taxon>
        <taxon>Syntrophaceae</taxon>
        <taxon>Syntrophus</taxon>
    </lineage>
</organism>
<evidence type="ECO:0000256" key="3">
    <source>
        <dbReference type="ARBA" id="ARBA00022989"/>
    </source>
</evidence>
<keyword evidence="1 5" id="KW-1003">Cell membrane</keyword>
<proteinExistence type="inferred from homology"/>
<dbReference type="RefSeq" id="WP_139198289.1">
    <property type="nucleotide sequence ID" value="NZ_FOBS01000011.1"/>
</dbReference>
<protein>
    <recommendedName>
        <fullName evidence="5">Flagellar protein</fullName>
    </recommendedName>
</protein>
<sequence length="130" mass="14472">MESVSFLSSLVKMVFALVLVLGLMIGSMYFIKKILHTTTPEMDRGSLIKILASRYLGPKNSILVIDVAGEIIAVGLSNSQMTMLTKISDRDALEKLRNAKMNEDLPSLPITQQLSRYKKKITSVVSELRK</sequence>
<dbReference type="EMBL" id="FOBS01000011">
    <property type="protein sequence ID" value="SEM35339.1"/>
    <property type="molecule type" value="Genomic_DNA"/>
</dbReference>
<feature type="transmembrane region" description="Helical" evidence="5">
    <location>
        <begin position="6"/>
        <end position="31"/>
    </location>
</feature>
<dbReference type="STRING" id="43775.SAMN04489760_11177"/>
<dbReference type="OrthoDB" id="5396865at2"/>
<evidence type="ECO:0000313" key="7">
    <source>
        <dbReference type="Proteomes" id="UP000198744"/>
    </source>
</evidence>
<keyword evidence="6" id="KW-0969">Cilium</keyword>